<dbReference type="eggNOG" id="COG0518">
    <property type="taxonomic scope" value="Bacteria"/>
</dbReference>
<dbReference type="GO" id="GO:0016740">
    <property type="term" value="F:transferase activity"/>
    <property type="evidence" value="ECO:0007669"/>
    <property type="project" value="UniProtKB-KW"/>
</dbReference>
<dbReference type="Pfam" id="PF00117">
    <property type="entry name" value="GATase"/>
    <property type="match status" value="1"/>
</dbReference>
<evidence type="ECO:0000259" key="1">
    <source>
        <dbReference type="Pfam" id="PF00117"/>
    </source>
</evidence>
<dbReference type="InterPro" id="IPR044992">
    <property type="entry name" value="ChyE-like"/>
</dbReference>
<dbReference type="AlphaFoldDB" id="A0A061SU41"/>
<dbReference type="PANTHER" id="PTHR42695:SF5">
    <property type="entry name" value="GLUTAMINE AMIDOTRANSFERASE YLR126C-RELATED"/>
    <property type="match status" value="1"/>
</dbReference>
<organism evidence="2 3">
    <name type="scientific">Sulfitobacter mediterraneus</name>
    <dbReference type="NCBI Taxonomy" id="83219"/>
    <lineage>
        <taxon>Bacteria</taxon>
        <taxon>Pseudomonadati</taxon>
        <taxon>Pseudomonadota</taxon>
        <taxon>Alphaproteobacteria</taxon>
        <taxon>Rhodobacterales</taxon>
        <taxon>Roseobacteraceae</taxon>
        <taxon>Sulfitobacter</taxon>
    </lineage>
</organism>
<dbReference type="InterPro" id="IPR029062">
    <property type="entry name" value="Class_I_gatase-like"/>
</dbReference>
<comment type="caution">
    <text evidence="2">The sequence shown here is derived from an EMBL/GenBank/DDBJ whole genome shotgun (WGS) entry which is preliminary data.</text>
</comment>
<dbReference type="STRING" id="83219.PM02_03225"/>
<dbReference type="Gene3D" id="3.40.50.880">
    <property type="match status" value="1"/>
</dbReference>
<dbReference type="SUPFAM" id="SSF52317">
    <property type="entry name" value="Class I glutamine amidotransferase-like"/>
    <property type="match status" value="1"/>
</dbReference>
<gene>
    <name evidence="2" type="ORF">PM02_03225</name>
</gene>
<keyword evidence="2" id="KW-0315">Glutamine amidotransferase</keyword>
<dbReference type="EMBL" id="JEMU01000002">
    <property type="protein sequence ID" value="KAJ04467.1"/>
    <property type="molecule type" value="Genomic_DNA"/>
</dbReference>
<name>A0A061SU41_9RHOB</name>
<evidence type="ECO:0000313" key="2">
    <source>
        <dbReference type="EMBL" id="KAJ04467.1"/>
    </source>
</evidence>
<feature type="domain" description="Glutamine amidotransferase" evidence="1">
    <location>
        <begin position="56"/>
        <end position="206"/>
    </location>
</feature>
<dbReference type="InterPro" id="IPR017926">
    <property type="entry name" value="GATASE"/>
</dbReference>
<protein>
    <submittedName>
        <fullName evidence="2">Glutamine amidotransferase</fullName>
    </submittedName>
</protein>
<dbReference type="PANTHER" id="PTHR42695">
    <property type="entry name" value="GLUTAMINE AMIDOTRANSFERASE YLR126C-RELATED"/>
    <property type="match status" value="1"/>
</dbReference>
<accession>A0A061SU41</accession>
<dbReference type="RefSeq" id="WP_051584007.1">
    <property type="nucleotide sequence ID" value="NZ_CP068998.1"/>
</dbReference>
<sequence>MPNILIVDSNPAAANAPFKETQGMTIGENYAAALAACRDDLTITIVAPYDGEDLPPLDGFDGVVFTGSSVEWNTDDARAAPLADVMRKVFAQGLPTLGSCNGMQLAASVLGGTSDASPNGREDGLAKGVRLTEAGRDHPLLRGREDGFAVPCVHRDEVTDLPEGAVLLAGNDHSGVQAFAYEQGGVKFWGMQYHPEIDPSNLGPSLGRMNWLSAQDAQDLEVVEQDPEAAQRLGVRVSDMNPNTRMTELHNWLASL</sequence>
<dbReference type="PROSITE" id="PS51273">
    <property type="entry name" value="GATASE_TYPE_1"/>
    <property type="match status" value="1"/>
</dbReference>
<keyword evidence="3" id="KW-1185">Reference proteome</keyword>
<keyword evidence="2" id="KW-0808">Transferase</keyword>
<dbReference type="CDD" id="cd01741">
    <property type="entry name" value="GATase1_1"/>
    <property type="match status" value="1"/>
</dbReference>
<evidence type="ECO:0000313" key="3">
    <source>
        <dbReference type="Proteomes" id="UP000027337"/>
    </source>
</evidence>
<reference evidence="2 3" key="1">
    <citation type="journal article" date="2014" name="Genome Announc.">
        <title>Draft Genome Sequences of Two Isolates of the Roseobacter Group, Sulfitobacter sp. Strains 3SOLIMAR09 and 1FIGIMAR09, from Harbors of Mallorca Island (Mediterranean Sea).</title>
        <authorList>
            <person name="Mas-Llado M."/>
            <person name="Pina-Villalonga J.M."/>
            <person name="Brunet-Galmes I."/>
            <person name="Nogales B."/>
            <person name="Bosch R."/>
        </authorList>
    </citation>
    <scope>NUCLEOTIDE SEQUENCE [LARGE SCALE GENOMIC DNA]</scope>
    <source>
        <strain evidence="2 3">1FIGIMAR09</strain>
    </source>
</reference>
<dbReference type="GO" id="GO:0005829">
    <property type="term" value="C:cytosol"/>
    <property type="evidence" value="ECO:0007669"/>
    <property type="project" value="TreeGrafter"/>
</dbReference>
<dbReference type="Proteomes" id="UP000027337">
    <property type="component" value="Unassembled WGS sequence"/>
</dbReference>
<proteinExistence type="predicted"/>
<dbReference type="GeneID" id="72439103"/>